<reference evidence="5 7" key="2">
    <citation type="submission" date="2020-08" db="EMBL/GenBank/DDBJ databases">
        <title>Genomic Encyclopedia of Type Strains, Phase IV (KMG-IV): sequencing the most valuable type-strain genomes for metagenomic binning, comparative biology and taxonomic classification.</title>
        <authorList>
            <person name="Goeker M."/>
        </authorList>
    </citation>
    <scope>NUCLEOTIDE SEQUENCE [LARGE SCALE GENOMIC DNA]</scope>
    <source>
        <strain evidence="5 7">DSM 10368</strain>
    </source>
</reference>
<dbReference type="PANTHER" id="PTHR43479:SF7">
    <property type="entry name" value="TETR-FAMILY TRANSCRIPTIONAL REGULATOR"/>
    <property type="match status" value="1"/>
</dbReference>
<dbReference type="InterPro" id="IPR009057">
    <property type="entry name" value="Homeodomain-like_sf"/>
</dbReference>
<organism evidence="4 6">
    <name type="scientific">Aminobacter aminovorans</name>
    <name type="common">Chelatobacter heintzii</name>
    <dbReference type="NCBI Taxonomy" id="83263"/>
    <lineage>
        <taxon>Bacteria</taxon>
        <taxon>Pseudomonadati</taxon>
        <taxon>Pseudomonadota</taxon>
        <taxon>Alphaproteobacteria</taxon>
        <taxon>Hyphomicrobiales</taxon>
        <taxon>Phyllobacteriaceae</taxon>
        <taxon>Aminobacter</taxon>
    </lineage>
</organism>
<sequence>MAIDRRVVRTRTALYDALVALIRTKDYEAITVDDILDEANVGRSTFYAHFTSKDDLLQRSLERLRDLLVGVRQGALDGVEDGWDPARALFEHVGEYADVQAALAGGHGGAVLREAVDKVLADVLRQTMGAGPAGGLPRELVIQHMVATFNTTLRWWREHRPAMAPAEADALFRQLLLRGLPADVATPFIGADKRVVKRLSCA</sequence>
<dbReference type="EMBL" id="JACICB010000016">
    <property type="protein sequence ID" value="MBB3707955.1"/>
    <property type="molecule type" value="Genomic_DNA"/>
</dbReference>
<dbReference type="InterPro" id="IPR001647">
    <property type="entry name" value="HTH_TetR"/>
</dbReference>
<dbReference type="RefSeq" id="WP_067959522.1">
    <property type="nucleotide sequence ID" value="NZ_CP015005.1"/>
</dbReference>
<evidence type="ECO:0000313" key="4">
    <source>
        <dbReference type="EMBL" id="AMS41388.1"/>
    </source>
</evidence>
<dbReference type="Proteomes" id="UP000075755">
    <property type="component" value="Chromosome"/>
</dbReference>
<dbReference type="Gene3D" id="1.10.357.10">
    <property type="entry name" value="Tetracycline Repressor, domain 2"/>
    <property type="match status" value="1"/>
</dbReference>
<proteinExistence type="predicted"/>
<feature type="DNA-binding region" description="H-T-H motif" evidence="2">
    <location>
        <begin position="31"/>
        <end position="50"/>
    </location>
</feature>
<feature type="domain" description="HTH tetR-type" evidence="3">
    <location>
        <begin position="8"/>
        <end position="68"/>
    </location>
</feature>
<evidence type="ECO:0000256" key="1">
    <source>
        <dbReference type="ARBA" id="ARBA00023125"/>
    </source>
</evidence>
<dbReference type="KEGG" id="aak:AA2016_2462"/>
<reference evidence="4 6" key="1">
    <citation type="submission" date="2016-03" db="EMBL/GenBank/DDBJ databases">
        <title>Complete genome of Aminobacter aminovorans KCTC 2477.</title>
        <authorList>
            <person name="Kim K.M."/>
        </authorList>
    </citation>
    <scope>NUCLEOTIDE SEQUENCE [LARGE SCALE GENOMIC DNA]</scope>
    <source>
        <strain evidence="4 6">KCTC 2477</strain>
    </source>
</reference>
<dbReference type="Pfam" id="PF00440">
    <property type="entry name" value="TetR_N"/>
    <property type="match status" value="1"/>
</dbReference>
<dbReference type="Proteomes" id="UP000577697">
    <property type="component" value="Unassembled WGS sequence"/>
</dbReference>
<evidence type="ECO:0000256" key="2">
    <source>
        <dbReference type="PROSITE-ProRule" id="PRU00335"/>
    </source>
</evidence>
<dbReference type="AlphaFoldDB" id="A0AAC8YN64"/>
<evidence type="ECO:0000259" key="3">
    <source>
        <dbReference type="PROSITE" id="PS50977"/>
    </source>
</evidence>
<name>A0AAC8YN64_AMIAI</name>
<gene>
    <name evidence="4" type="ORF">AA2016_2462</name>
    <name evidence="5" type="ORF">FHS67_004289</name>
</gene>
<dbReference type="PANTHER" id="PTHR43479">
    <property type="entry name" value="ACREF/ENVCD OPERON REPRESSOR-RELATED"/>
    <property type="match status" value="1"/>
</dbReference>
<evidence type="ECO:0000313" key="5">
    <source>
        <dbReference type="EMBL" id="MBB3707955.1"/>
    </source>
</evidence>
<keyword evidence="1 2" id="KW-0238">DNA-binding</keyword>
<dbReference type="SUPFAM" id="SSF46689">
    <property type="entry name" value="Homeodomain-like"/>
    <property type="match status" value="1"/>
</dbReference>
<dbReference type="GO" id="GO:0003677">
    <property type="term" value="F:DNA binding"/>
    <property type="evidence" value="ECO:0007669"/>
    <property type="project" value="UniProtKB-UniRule"/>
</dbReference>
<evidence type="ECO:0000313" key="7">
    <source>
        <dbReference type="Proteomes" id="UP000577697"/>
    </source>
</evidence>
<dbReference type="EMBL" id="CP015005">
    <property type="protein sequence ID" value="AMS41388.1"/>
    <property type="molecule type" value="Genomic_DNA"/>
</dbReference>
<accession>A0AAC8YN64</accession>
<dbReference type="PROSITE" id="PS50977">
    <property type="entry name" value="HTH_TETR_2"/>
    <property type="match status" value="1"/>
</dbReference>
<evidence type="ECO:0000313" key="6">
    <source>
        <dbReference type="Proteomes" id="UP000075755"/>
    </source>
</evidence>
<keyword evidence="7" id="KW-1185">Reference proteome</keyword>
<protein>
    <submittedName>
        <fullName evidence="5">AcrR family transcriptional regulator</fullName>
    </submittedName>
</protein>
<dbReference type="InterPro" id="IPR050624">
    <property type="entry name" value="HTH-type_Tx_Regulator"/>
</dbReference>